<dbReference type="InterPro" id="IPR019141">
    <property type="entry name" value="DUF2045"/>
</dbReference>
<organism evidence="1 2">
    <name type="scientific">Handroanthus impetiginosus</name>
    <dbReference type="NCBI Taxonomy" id="429701"/>
    <lineage>
        <taxon>Eukaryota</taxon>
        <taxon>Viridiplantae</taxon>
        <taxon>Streptophyta</taxon>
        <taxon>Embryophyta</taxon>
        <taxon>Tracheophyta</taxon>
        <taxon>Spermatophyta</taxon>
        <taxon>Magnoliopsida</taxon>
        <taxon>eudicotyledons</taxon>
        <taxon>Gunneridae</taxon>
        <taxon>Pentapetalae</taxon>
        <taxon>asterids</taxon>
        <taxon>lamiids</taxon>
        <taxon>Lamiales</taxon>
        <taxon>Bignoniaceae</taxon>
        <taxon>Crescentiina</taxon>
        <taxon>Tabebuia alliance</taxon>
        <taxon>Handroanthus</taxon>
    </lineage>
</organism>
<sequence length="103" mass="12209">MLGDKSQNPTRHELLSMVRKHSNSIGQTILDENEADDLEMDPGFWHDIIDLYFVRSRESRGREDDDLIFFVRKMNLQAQRSSDKVEENSHYFVRRWAPKVKGQ</sequence>
<name>A0A2G9H253_9LAMI</name>
<accession>A0A2G9H253</accession>
<dbReference type="Pfam" id="PF09741">
    <property type="entry name" value="DUF2045"/>
    <property type="match status" value="1"/>
</dbReference>
<dbReference type="PANTHER" id="PTHR21477">
    <property type="entry name" value="ZGC:172139"/>
    <property type="match status" value="1"/>
</dbReference>
<dbReference type="PANTHER" id="PTHR21477:SF13">
    <property type="entry name" value="KIAA0930"/>
    <property type="match status" value="1"/>
</dbReference>
<gene>
    <name evidence="1" type="ORF">CDL12_15793</name>
</gene>
<keyword evidence="2" id="KW-1185">Reference proteome</keyword>
<dbReference type="EMBL" id="NKXS01002907">
    <property type="protein sequence ID" value="PIN11608.1"/>
    <property type="molecule type" value="Genomic_DNA"/>
</dbReference>
<comment type="caution">
    <text evidence="1">The sequence shown here is derived from an EMBL/GenBank/DDBJ whole genome shotgun (WGS) entry which is preliminary data.</text>
</comment>
<dbReference type="Proteomes" id="UP000231279">
    <property type="component" value="Unassembled WGS sequence"/>
</dbReference>
<proteinExistence type="predicted"/>
<dbReference type="OrthoDB" id="1906921at2759"/>
<dbReference type="STRING" id="429701.A0A2G9H253"/>
<evidence type="ECO:0000313" key="2">
    <source>
        <dbReference type="Proteomes" id="UP000231279"/>
    </source>
</evidence>
<protein>
    <submittedName>
        <fullName evidence="1">Uncharacterized protein</fullName>
    </submittedName>
</protein>
<evidence type="ECO:0000313" key="1">
    <source>
        <dbReference type="EMBL" id="PIN11608.1"/>
    </source>
</evidence>
<reference evidence="2" key="1">
    <citation type="journal article" date="2018" name="Gigascience">
        <title>Genome assembly of the Pink Ipe (Handroanthus impetiginosus, Bignoniaceae), a highly valued, ecologically keystone Neotropical timber forest tree.</title>
        <authorList>
            <person name="Silva-Junior O.B."/>
            <person name="Grattapaglia D."/>
            <person name="Novaes E."/>
            <person name="Collevatti R.G."/>
        </authorList>
    </citation>
    <scope>NUCLEOTIDE SEQUENCE [LARGE SCALE GENOMIC DNA]</scope>
    <source>
        <strain evidence="2">cv. UFG-1</strain>
    </source>
</reference>
<dbReference type="AlphaFoldDB" id="A0A2G9H253"/>